<sequence length="118" mass="13541">MSVGRSASDCRLVLQLVGMEEVKQYVVLRFGEGDSSLLDPFELVSLQMQLNLAIMGRSYSTPNPARFFNAPSQFTQAIRRRRWGLPRALKKLLRPLFAHHHQPEKATELEDHGCQKQY</sequence>
<proteinExistence type="predicted"/>
<dbReference type="PANTHER" id="PTHR48196:SF1">
    <property type="entry name" value="DUF630 DOMAIN-CONTAINING PROTEIN"/>
    <property type="match status" value="1"/>
</dbReference>
<reference evidence="1" key="1">
    <citation type="submission" date="2019-09" db="EMBL/GenBank/DDBJ databases">
        <authorList>
            <person name="Zhang L."/>
        </authorList>
    </citation>
    <scope>NUCLEOTIDE SEQUENCE</scope>
</reference>
<name>A0A5K0X9U8_9MAGN</name>
<accession>A0A5K0X9U8</accession>
<evidence type="ECO:0000313" key="1">
    <source>
        <dbReference type="EMBL" id="VVV62459.1"/>
    </source>
</evidence>
<dbReference type="AlphaFoldDB" id="A0A5K0X9U8"/>
<dbReference type="Gramene" id="NC10G0044590.1">
    <property type="protein sequence ID" value="NC10G0044590.1:cds"/>
    <property type="gene ID" value="NC10G0044590"/>
</dbReference>
<organism evidence="1">
    <name type="scientific">Nymphaea colorata</name>
    <name type="common">pocket water lily</name>
    <dbReference type="NCBI Taxonomy" id="210225"/>
    <lineage>
        <taxon>Eukaryota</taxon>
        <taxon>Viridiplantae</taxon>
        <taxon>Streptophyta</taxon>
        <taxon>Embryophyta</taxon>
        <taxon>Tracheophyta</taxon>
        <taxon>Spermatophyta</taxon>
        <taxon>Magnoliopsida</taxon>
        <taxon>Nymphaeales</taxon>
        <taxon>Nymphaeaceae</taxon>
        <taxon>Nymphaea</taxon>
    </lineage>
</organism>
<gene>
    <name evidence="1" type="ORF">NYM_LOCUS4102</name>
</gene>
<dbReference type="PANTHER" id="PTHR48196">
    <property type="entry name" value="DUF630 DOMAIN-CONTAINING PROTEIN"/>
    <property type="match status" value="1"/>
</dbReference>
<dbReference type="EMBL" id="LR721775">
    <property type="protein sequence ID" value="VVV62459.1"/>
    <property type="molecule type" value="Genomic_DNA"/>
</dbReference>
<protein>
    <submittedName>
        <fullName evidence="1">Uncharacterized protein</fullName>
    </submittedName>
</protein>